<feature type="compositionally biased region" description="Basic and acidic residues" evidence="1">
    <location>
        <begin position="204"/>
        <end position="232"/>
    </location>
</feature>
<dbReference type="AlphaFoldDB" id="A0A125YZT3"/>
<gene>
    <name evidence="2" type="ORF">TGVEG_218130</name>
</gene>
<protein>
    <submittedName>
        <fullName evidence="2">Uncharacterized protein</fullName>
    </submittedName>
</protein>
<evidence type="ECO:0000313" key="2">
    <source>
        <dbReference type="EMBL" id="ESS28812.1"/>
    </source>
</evidence>
<keyword evidence="3" id="KW-1185">Reference proteome</keyword>
<evidence type="ECO:0000313" key="3">
    <source>
        <dbReference type="Proteomes" id="UP000002226"/>
    </source>
</evidence>
<proteinExistence type="predicted"/>
<organism evidence="2 3">
    <name type="scientific">Toxoplasma gondii (strain ATCC 50861 / VEG)</name>
    <dbReference type="NCBI Taxonomy" id="432359"/>
    <lineage>
        <taxon>Eukaryota</taxon>
        <taxon>Sar</taxon>
        <taxon>Alveolata</taxon>
        <taxon>Apicomplexa</taxon>
        <taxon>Conoidasida</taxon>
        <taxon>Coccidia</taxon>
        <taxon>Eucoccidiorida</taxon>
        <taxon>Eimeriorina</taxon>
        <taxon>Sarcocystidae</taxon>
        <taxon>Toxoplasma</taxon>
    </lineage>
</organism>
<feature type="region of interest" description="Disordered" evidence="1">
    <location>
        <begin position="204"/>
        <end position="264"/>
    </location>
</feature>
<reference evidence="2" key="1">
    <citation type="submission" date="2007-03" db="EMBL/GenBank/DDBJ databases">
        <authorList>
            <person name="Paulsen I."/>
        </authorList>
    </citation>
    <scope>NUCLEOTIDE SEQUENCE</scope>
    <source>
        <strain evidence="2">VEG</strain>
    </source>
</reference>
<dbReference type="Proteomes" id="UP000002226">
    <property type="component" value="Unassembled WGS sequence"/>
</dbReference>
<name>A0A125YZT3_TOXGV</name>
<comment type="caution">
    <text evidence="2">The sequence shown here is derived from an EMBL/GenBank/DDBJ whole genome shotgun (WGS) entry which is preliminary data.</text>
</comment>
<sequence length="264" mass="28438">MRRPFFFMLFPRPPPTLRQKPLKNRIRLPPSFSPSSLLPSALVVLSLLSPSSLSQAAPLPRLRLLSASPAPRSFKRLLYAARVKQPRVDPLVDCSRQRLSPLFVAQHFPNISRKLGVDALVQDHSKLGTASPDAVPIHRRFASPSAASVAAAFARLSGVSFRLSPLSARREGPLNPLGCTAASPAPSPPGGFVLRVYAARAEDGKEDLGREEGEGEAWKSNKGDAERREDGTSKGQGNGERGLLRKRRGGGAGAAEAMLKKESK</sequence>
<dbReference type="EMBL" id="AAYL02000326">
    <property type="protein sequence ID" value="ESS28812.1"/>
    <property type="molecule type" value="Genomic_DNA"/>
</dbReference>
<evidence type="ECO:0000256" key="1">
    <source>
        <dbReference type="SAM" id="MobiDB-lite"/>
    </source>
</evidence>
<accession>A0A125YZT3</accession>
<dbReference type="VEuPathDB" id="ToxoDB:TGVEG_218130"/>